<organism evidence="2 3">
    <name type="scientific">Gossypium australe</name>
    <dbReference type="NCBI Taxonomy" id="47621"/>
    <lineage>
        <taxon>Eukaryota</taxon>
        <taxon>Viridiplantae</taxon>
        <taxon>Streptophyta</taxon>
        <taxon>Embryophyta</taxon>
        <taxon>Tracheophyta</taxon>
        <taxon>Spermatophyta</taxon>
        <taxon>Magnoliopsida</taxon>
        <taxon>eudicotyledons</taxon>
        <taxon>Gunneridae</taxon>
        <taxon>Pentapetalae</taxon>
        <taxon>rosids</taxon>
        <taxon>malvids</taxon>
        <taxon>Malvales</taxon>
        <taxon>Malvaceae</taxon>
        <taxon>Malvoideae</taxon>
        <taxon>Gossypium</taxon>
    </lineage>
</organism>
<dbReference type="PANTHER" id="PTHR48475:SF1">
    <property type="entry name" value="RNASE H TYPE-1 DOMAIN-CONTAINING PROTEIN"/>
    <property type="match status" value="1"/>
</dbReference>
<feature type="domain" description="Integrase catalytic" evidence="1">
    <location>
        <begin position="1"/>
        <end position="75"/>
    </location>
</feature>
<dbReference type="InterPro" id="IPR036397">
    <property type="entry name" value="RNaseH_sf"/>
</dbReference>
<dbReference type="InterPro" id="IPR012337">
    <property type="entry name" value="RNaseH-like_sf"/>
</dbReference>
<sequence length="122" mass="13729">MPKRIISDNALNFNNSTIAEVCSQFKIKHHNLSPYHPKMNGAVEVANKNFKKIMGKMIETYKDWHEKLPYSLYNLHLGNAFLIGLSNGVKKAFSGGVLILTEMDGKSLPNPVNSDSVKKYFT</sequence>
<dbReference type="Proteomes" id="UP000325315">
    <property type="component" value="Unassembled WGS sequence"/>
</dbReference>
<dbReference type="Gene3D" id="3.30.420.10">
    <property type="entry name" value="Ribonuclease H-like superfamily/Ribonuclease H"/>
    <property type="match status" value="1"/>
</dbReference>
<dbReference type="PANTHER" id="PTHR48475">
    <property type="entry name" value="RIBONUCLEASE H"/>
    <property type="match status" value="1"/>
</dbReference>
<keyword evidence="3" id="KW-1185">Reference proteome</keyword>
<dbReference type="GO" id="GO:0015074">
    <property type="term" value="P:DNA integration"/>
    <property type="evidence" value="ECO:0007669"/>
    <property type="project" value="InterPro"/>
</dbReference>
<dbReference type="EMBL" id="SMMG02000003">
    <property type="protein sequence ID" value="KAA3479498.1"/>
    <property type="molecule type" value="Genomic_DNA"/>
</dbReference>
<comment type="caution">
    <text evidence="2">The sequence shown here is derived from an EMBL/GenBank/DDBJ whole genome shotgun (WGS) entry which is preliminary data.</text>
</comment>
<accession>A0A5B6WEC4</accession>
<dbReference type="SUPFAM" id="SSF53098">
    <property type="entry name" value="Ribonuclease H-like"/>
    <property type="match status" value="1"/>
</dbReference>
<proteinExistence type="predicted"/>
<evidence type="ECO:0000313" key="3">
    <source>
        <dbReference type="Proteomes" id="UP000325315"/>
    </source>
</evidence>
<dbReference type="OrthoDB" id="1739513at2759"/>
<gene>
    <name evidence="2" type="ORF">EPI10_020002</name>
</gene>
<reference evidence="3" key="1">
    <citation type="journal article" date="2019" name="Plant Biotechnol. J.">
        <title>Genome sequencing of the Australian wild diploid species Gossypium australe highlights disease resistance and delayed gland morphogenesis.</title>
        <authorList>
            <person name="Cai Y."/>
            <person name="Cai X."/>
            <person name="Wang Q."/>
            <person name="Wang P."/>
            <person name="Zhang Y."/>
            <person name="Cai C."/>
            <person name="Xu Y."/>
            <person name="Wang K."/>
            <person name="Zhou Z."/>
            <person name="Wang C."/>
            <person name="Geng S."/>
            <person name="Li B."/>
            <person name="Dong Q."/>
            <person name="Hou Y."/>
            <person name="Wang H."/>
            <person name="Ai P."/>
            <person name="Liu Z."/>
            <person name="Yi F."/>
            <person name="Sun M."/>
            <person name="An G."/>
            <person name="Cheng J."/>
            <person name="Zhang Y."/>
            <person name="Shi Q."/>
            <person name="Xie Y."/>
            <person name="Shi X."/>
            <person name="Chang Y."/>
            <person name="Huang F."/>
            <person name="Chen Y."/>
            <person name="Hong S."/>
            <person name="Mi L."/>
            <person name="Sun Q."/>
            <person name="Zhang L."/>
            <person name="Zhou B."/>
            <person name="Peng R."/>
            <person name="Zhang X."/>
            <person name="Liu F."/>
        </authorList>
    </citation>
    <scope>NUCLEOTIDE SEQUENCE [LARGE SCALE GENOMIC DNA]</scope>
    <source>
        <strain evidence="3">cv. PA1801</strain>
    </source>
</reference>
<evidence type="ECO:0000259" key="1">
    <source>
        <dbReference type="PROSITE" id="PS50994"/>
    </source>
</evidence>
<protein>
    <submittedName>
        <fullName evidence="2">Protein NYNRIN-like</fullName>
    </submittedName>
</protein>
<evidence type="ECO:0000313" key="2">
    <source>
        <dbReference type="EMBL" id="KAA3479498.1"/>
    </source>
</evidence>
<name>A0A5B6WEC4_9ROSI</name>
<dbReference type="InterPro" id="IPR001584">
    <property type="entry name" value="Integrase_cat-core"/>
</dbReference>
<dbReference type="AlphaFoldDB" id="A0A5B6WEC4"/>
<dbReference type="PROSITE" id="PS50994">
    <property type="entry name" value="INTEGRASE"/>
    <property type="match status" value="1"/>
</dbReference>
<dbReference type="GO" id="GO:0003676">
    <property type="term" value="F:nucleic acid binding"/>
    <property type="evidence" value="ECO:0007669"/>
    <property type="project" value="InterPro"/>
</dbReference>